<accession>A0ABR8YAS0</accession>
<protein>
    <submittedName>
        <fullName evidence="4">N-acetyltransferase</fullName>
    </submittedName>
</protein>
<organism evidence="4 5">
    <name type="scientific">Phocaeicola intestinalis</name>
    <dbReference type="NCBI Taxonomy" id="2762212"/>
    <lineage>
        <taxon>Bacteria</taxon>
        <taxon>Pseudomonadati</taxon>
        <taxon>Bacteroidota</taxon>
        <taxon>Bacteroidia</taxon>
        <taxon>Bacteroidales</taxon>
        <taxon>Bacteroidaceae</taxon>
        <taxon>Phocaeicola</taxon>
    </lineage>
</organism>
<comment type="caution">
    <text evidence="4">The sequence shown here is derived from an EMBL/GenBank/DDBJ whole genome shotgun (WGS) entry which is preliminary data.</text>
</comment>
<keyword evidence="2" id="KW-0012">Acyltransferase</keyword>
<dbReference type="PROSITE" id="PS51186">
    <property type="entry name" value="GNAT"/>
    <property type="match status" value="1"/>
</dbReference>
<reference evidence="4 5" key="1">
    <citation type="submission" date="2020-08" db="EMBL/GenBank/DDBJ databases">
        <title>A Genomic Blueprint of the Chicken Gut Microbiome.</title>
        <authorList>
            <person name="Gilroy R."/>
            <person name="Ravi A."/>
            <person name="Getino M."/>
            <person name="Pursley I."/>
            <person name="Horton D.L."/>
            <person name="Alikhan N.-F."/>
            <person name="Baker D."/>
            <person name="Gharbi K."/>
            <person name="Hall N."/>
            <person name="Watson M."/>
            <person name="Adriaenssens E.M."/>
            <person name="Foster-Nyarko E."/>
            <person name="Jarju S."/>
            <person name="Secka A."/>
            <person name="Antonio M."/>
            <person name="Oren A."/>
            <person name="Chaudhuri R."/>
            <person name="La Ragione R.M."/>
            <person name="Hildebrand F."/>
            <person name="Pallen M.J."/>
        </authorList>
    </citation>
    <scope>NUCLEOTIDE SEQUENCE [LARGE SCALE GENOMIC DNA]</scope>
    <source>
        <strain evidence="4 5">Sa1CVN1</strain>
    </source>
</reference>
<keyword evidence="1" id="KW-0808">Transferase</keyword>
<sequence length="163" mass="18691">MRKVTLQDARAIAGIYNYYIEHTTSTFELEPVSEEEIRNRILSISSRYPYYVEESGGQVTGYCYAHLWKERAAYARTLETTVYVAPGEERKGIGTRLMNRLIDDCRQAGIHSLIACITADNHPSLLLHEHLGFVQVSRFQEVGFKFGRWLDIVDCQLLLSAEE</sequence>
<dbReference type="SUPFAM" id="SSF55729">
    <property type="entry name" value="Acyl-CoA N-acyltransferases (Nat)"/>
    <property type="match status" value="1"/>
</dbReference>
<proteinExistence type="predicted"/>
<evidence type="ECO:0000256" key="2">
    <source>
        <dbReference type="ARBA" id="ARBA00023315"/>
    </source>
</evidence>
<dbReference type="PANTHER" id="PTHR43072:SF23">
    <property type="entry name" value="UPF0039 PROTEIN C11D3.02C"/>
    <property type="match status" value="1"/>
</dbReference>
<dbReference type="Proteomes" id="UP000620874">
    <property type="component" value="Unassembled WGS sequence"/>
</dbReference>
<dbReference type="InterPro" id="IPR016181">
    <property type="entry name" value="Acyl_CoA_acyltransferase"/>
</dbReference>
<evidence type="ECO:0000256" key="1">
    <source>
        <dbReference type="ARBA" id="ARBA00022679"/>
    </source>
</evidence>
<dbReference type="InterPro" id="IPR000182">
    <property type="entry name" value="GNAT_dom"/>
</dbReference>
<evidence type="ECO:0000313" key="5">
    <source>
        <dbReference type="Proteomes" id="UP000620874"/>
    </source>
</evidence>
<evidence type="ECO:0000259" key="3">
    <source>
        <dbReference type="PROSITE" id="PS51186"/>
    </source>
</evidence>
<dbReference type="RefSeq" id="WP_022041316.1">
    <property type="nucleotide sequence ID" value="NZ_JACSPP010000047.1"/>
</dbReference>
<dbReference type="EMBL" id="JACSPP010000047">
    <property type="protein sequence ID" value="MBD8041300.1"/>
    <property type="molecule type" value="Genomic_DNA"/>
</dbReference>
<dbReference type="PANTHER" id="PTHR43072">
    <property type="entry name" value="N-ACETYLTRANSFERASE"/>
    <property type="match status" value="1"/>
</dbReference>
<feature type="domain" description="N-acetyltransferase" evidence="3">
    <location>
        <begin position="1"/>
        <end position="151"/>
    </location>
</feature>
<keyword evidence="5" id="KW-1185">Reference proteome</keyword>
<dbReference type="Pfam" id="PF13420">
    <property type="entry name" value="Acetyltransf_4"/>
    <property type="match status" value="1"/>
</dbReference>
<evidence type="ECO:0000313" key="4">
    <source>
        <dbReference type="EMBL" id="MBD8041300.1"/>
    </source>
</evidence>
<dbReference type="Gene3D" id="3.40.630.30">
    <property type="match status" value="1"/>
</dbReference>
<name>A0ABR8YAS0_9BACT</name>
<dbReference type="CDD" id="cd04301">
    <property type="entry name" value="NAT_SF"/>
    <property type="match status" value="1"/>
</dbReference>
<gene>
    <name evidence="4" type="ORF">H9625_12805</name>
</gene>